<evidence type="ECO:0000313" key="5">
    <source>
        <dbReference type="Proteomes" id="UP000236333"/>
    </source>
</evidence>
<feature type="region of interest" description="Disordered" evidence="2">
    <location>
        <begin position="1016"/>
        <end position="1079"/>
    </location>
</feature>
<dbReference type="EMBL" id="PGGS01000231">
    <property type="protein sequence ID" value="PNH06529.1"/>
    <property type="molecule type" value="Genomic_DNA"/>
</dbReference>
<keyword evidence="3" id="KW-0732">Signal</keyword>
<keyword evidence="5" id="KW-1185">Reference proteome</keyword>
<feature type="signal peptide" evidence="3">
    <location>
        <begin position="1"/>
        <end position="32"/>
    </location>
</feature>
<accession>A0A2J8A1X4</accession>
<evidence type="ECO:0000256" key="3">
    <source>
        <dbReference type="SAM" id="SignalP"/>
    </source>
</evidence>
<name>A0A2J8A1X4_9CHLO</name>
<feature type="compositionally biased region" description="Gly residues" evidence="2">
    <location>
        <begin position="967"/>
        <end position="990"/>
    </location>
</feature>
<feature type="compositionally biased region" description="Low complexity" evidence="2">
    <location>
        <begin position="957"/>
        <end position="966"/>
    </location>
</feature>
<organism evidence="4 5">
    <name type="scientific">Tetrabaena socialis</name>
    <dbReference type="NCBI Taxonomy" id="47790"/>
    <lineage>
        <taxon>Eukaryota</taxon>
        <taxon>Viridiplantae</taxon>
        <taxon>Chlorophyta</taxon>
        <taxon>core chlorophytes</taxon>
        <taxon>Chlorophyceae</taxon>
        <taxon>CS clade</taxon>
        <taxon>Chlamydomonadales</taxon>
        <taxon>Tetrabaenaceae</taxon>
        <taxon>Tetrabaena</taxon>
    </lineage>
</organism>
<evidence type="ECO:0000256" key="2">
    <source>
        <dbReference type="SAM" id="MobiDB-lite"/>
    </source>
</evidence>
<sequence>MPPRHQSLWAAASWLRALVLLHCCAINMPAAAATFRGCPGSCAKLWELPRVQSGEAFQQLNAVSGLNHTDLVVIAADTTADLPVAQQHFRRNTLISAATPNGSGGGALPGLYLGRQAGALLLAADSVLTLQSLDVFNVLATFASGNNGSSSSAGGSSSNSSSTGGWTLSLDSFALSNGSLLRLVRSELVLSDCGLAGRLYDAAGGQQGRQPGLEVEQAICPWRWPATDVQRSSLDRLPPCLSFAQGFAPDVLVRAYRTSQLELLDVRITCNTVCGASGVRTLRVASAEDWLGALAVVGEHADGCSGYELVLEDNITLASPRPPPAAPPPPSPLPPPLQRPAAAGSGGVNGSGRALLAAAPLPSTGSPKQPSGLVGRRLGGGGEGRGQRRLTQSLPDGDATATMAALYDASGGTDGAGSSGPVVRVAVDLIIRGARNGSSGTAASTTAPPVVLDTSALSSVLLLVPPAVLTLQSLTLTNLVAPQPGVLALPQYWVARPNSTNSTRAAITMSDVTLVLPADEQSYLLSWFQNLSDPPGLLAPDMAAWLQGATSVAQLASFSGSAFRLSRFAGFGLNASNLAITATPPPGAAPPRRPSSGISSFAPTPLDAYPQIVALNSSAALAAVLNASAGPLAPQQGYTAYPGVPSLAAVALLPAAGPAAANGNGNGNGSAPTAAVFAPVPYGSVVLARSVSLGPRLNVSSAGAAGGSGPAPRLDLGKTRATWATFAVGGLSLTLRNLTVVGLDSPARWPAERLVRCLDLPLWAVAADRLPSLSGEPPALVLAGATLSVSSQELALWAGCYQVLSGGGAASPAGASGNSSGAAYGPQLQDACRSLGLSVFQLAVQGPHALLVSSLQGMGMRLRNVTLRDDVMPYNRYDLEDLLPAPPPVAAAAAPSGTTSNRKWIIPTAVVALVVLLTAAGLTALVCRERWNGGHARQHVNVHMLKAMAQEEADATRQQQQQQQKQGGKGSGGGGRAGGGQRRGGGGSGGAAAIATQADLRRMLAQTGMTLPVMAEAAPPPLGQAGAAGEAAAAPRGADEAERGPGAAVDWDLDLDDPFAPRGLSSNGLPPPAPPPTSTAMAAEVAAAAADEVPAGGGGGLRVRSSWSGEEALLLREYGCALLAAFEEVFGVVVVCGASGVRTLRVASAEDWLGALAVVGEHADGCSGYELVLEDNITLASPRPPPAAPPPPSPLPPPLQRPAAAGSGGVNGSGRALLAAAPLPSTGSPKQPSGLVGRRLGGGGEGRGQRRLTQSLPDGDATATMAALYDASGGTDGAGSSGPVVRVAVDLIIRGARNGSSGTAASTTAPPVVLDTSALSSVLLLVPPAVLTLQSLTLTNLVAPQPGVLALPQYWVAR</sequence>
<dbReference type="PANTHER" id="PTHR13037:SF24">
    <property type="entry name" value="POLYCOMB PROTEIN PCL-RELATED"/>
    <property type="match status" value="1"/>
</dbReference>
<reference evidence="4 5" key="1">
    <citation type="journal article" date="2017" name="Mol. Biol. Evol.">
        <title>The 4-celled Tetrabaena socialis nuclear genome reveals the essential components for genetic control of cell number at the origin of multicellularity in the volvocine lineage.</title>
        <authorList>
            <person name="Featherston J."/>
            <person name="Arakaki Y."/>
            <person name="Hanschen E.R."/>
            <person name="Ferris P.J."/>
            <person name="Michod R.E."/>
            <person name="Olson B.J.S.C."/>
            <person name="Nozaki H."/>
            <person name="Durand P.M."/>
        </authorList>
    </citation>
    <scope>NUCLEOTIDE SEQUENCE [LARGE SCALE GENOMIC DNA]</scope>
    <source>
        <strain evidence="4 5">NIES-571</strain>
    </source>
</reference>
<dbReference type="PANTHER" id="PTHR13037">
    <property type="entry name" value="FORMIN"/>
    <property type="match status" value="1"/>
</dbReference>
<feature type="region of interest" description="Disordered" evidence="2">
    <location>
        <begin position="950"/>
        <end position="992"/>
    </location>
</feature>
<feature type="region of interest" description="Disordered" evidence="2">
    <location>
        <begin position="318"/>
        <end position="394"/>
    </location>
</feature>
<proteinExistence type="predicted"/>
<feature type="chain" id="PRO_5014446078" evidence="3">
    <location>
        <begin position="33"/>
        <end position="1358"/>
    </location>
</feature>
<evidence type="ECO:0000313" key="4">
    <source>
        <dbReference type="EMBL" id="PNH06529.1"/>
    </source>
</evidence>
<feature type="compositionally biased region" description="Low complexity" evidence="2">
    <location>
        <begin position="1023"/>
        <end position="1036"/>
    </location>
</feature>
<feature type="compositionally biased region" description="Pro residues" evidence="2">
    <location>
        <begin position="320"/>
        <end position="338"/>
    </location>
</feature>
<dbReference type="OrthoDB" id="552337at2759"/>
<feature type="compositionally biased region" description="Pro residues" evidence="2">
    <location>
        <begin position="1182"/>
        <end position="1200"/>
    </location>
</feature>
<dbReference type="Proteomes" id="UP000236333">
    <property type="component" value="Unassembled WGS sequence"/>
</dbReference>
<comment type="caution">
    <text evidence="4">The sequence shown here is derived from an EMBL/GenBank/DDBJ whole genome shotgun (WGS) entry which is preliminary data.</text>
</comment>
<gene>
    <name evidence="4" type="ORF">TSOC_007100</name>
</gene>
<evidence type="ECO:0000256" key="1">
    <source>
        <dbReference type="ARBA" id="ARBA00022581"/>
    </source>
</evidence>
<protein>
    <submittedName>
        <fullName evidence="4">Uncharacterized protein</fullName>
    </submittedName>
</protein>
<feature type="region of interest" description="Disordered" evidence="2">
    <location>
        <begin position="1180"/>
        <end position="1256"/>
    </location>
</feature>
<keyword evidence="1" id="KW-0945">Host-virus interaction</keyword>